<organism evidence="1 2">
    <name type="scientific">Araneus ventricosus</name>
    <name type="common">Orbweaver spider</name>
    <name type="synonym">Epeira ventricosa</name>
    <dbReference type="NCBI Taxonomy" id="182803"/>
    <lineage>
        <taxon>Eukaryota</taxon>
        <taxon>Metazoa</taxon>
        <taxon>Ecdysozoa</taxon>
        <taxon>Arthropoda</taxon>
        <taxon>Chelicerata</taxon>
        <taxon>Arachnida</taxon>
        <taxon>Araneae</taxon>
        <taxon>Araneomorphae</taxon>
        <taxon>Entelegynae</taxon>
        <taxon>Araneoidea</taxon>
        <taxon>Araneidae</taxon>
        <taxon>Araneus</taxon>
    </lineage>
</organism>
<name>A0A4Y2IZE8_ARAVE</name>
<keyword evidence="2" id="KW-1185">Reference proteome</keyword>
<feature type="non-terminal residue" evidence="1">
    <location>
        <position position="37"/>
    </location>
</feature>
<evidence type="ECO:0000313" key="2">
    <source>
        <dbReference type="Proteomes" id="UP000499080"/>
    </source>
</evidence>
<dbReference type="Proteomes" id="UP000499080">
    <property type="component" value="Unassembled WGS sequence"/>
</dbReference>
<sequence>MIIDLILSHRANGPGRSRNLALTSTKADLRRLTSFEK</sequence>
<dbReference type="EMBL" id="BGPR01108243">
    <property type="protein sequence ID" value="GBM82252.1"/>
    <property type="molecule type" value="Genomic_DNA"/>
</dbReference>
<proteinExistence type="predicted"/>
<dbReference type="AlphaFoldDB" id="A0A4Y2IZE8"/>
<gene>
    <name evidence="1" type="ORF">AVEN_42163_1</name>
</gene>
<accession>A0A4Y2IZE8</accession>
<comment type="caution">
    <text evidence="1">The sequence shown here is derived from an EMBL/GenBank/DDBJ whole genome shotgun (WGS) entry which is preliminary data.</text>
</comment>
<protein>
    <submittedName>
        <fullName evidence="1">Uncharacterized protein</fullName>
    </submittedName>
</protein>
<evidence type="ECO:0000313" key="1">
    <source>
        <dbReference type="EMBL" id="GBM82252.1"/>
    </source>
</evidence>
<reference evidence="1 2" key="1">
    <citation type="journal article" date="2019" name="Sci. Rep.">
        <title>Orb-weaving spider Araneus ventricosus genome elucidates the spidroin gene catalogue.</title>
        <authorList>
            <person name="Kono N."/>
            <person name="Nakamura H."/>
            <person name="Ohtoshi R."/>
            <person name="Moran D.A.P."/>
            <person name="Shinohara A."/>
            <person name="Yoshida Y."/>
            <person name="Fujiwara M."/>
            <person name="Mori M."/>
            <person name="Tomita M."/>
            <person name="Arakawa K."/>
        </authorList>
    </citation>
    <scope>NUCLEOTIDE SEQUENCE [LARGE SCALE GENOMIC DNA]</scope>
</reference>